<dbReference type="InterPro" id="IPR000626">
    <property type="entry name" value="Ubiquitin-like_dom"/>
</dbReference>
<reference evidence="7" key="1">
    <citation type="journal article" date="2020" name="Ecol. Evol.">
        <title>Genome structure and content of the rice root-knot nematode (Meloidogyne graminicola).</title>
        <authorList>
            <person name="Phan N.T."/>
            <person name="Danchin E.G.J."/>
            <person name="Klopp C."/>
            <person name="Perfus-Barbeoch L."/>
            <person name="Kozlowski D.K."/>
            <person name="Koutsovoulos G.D."/>
            <person name="Lopez-Roques C."/>
            <person name="Bouchez O."/>
            <person name="Zahm M."/>
            <person name="Besnard G."/>
            <person name="Bellafiore S."/>
        </authorList>
    </citation>
    <scope>NUCLEOTIDE SEQUENCE</scope>
    <source>
        <strain evidence="7">VN-18</strain>
    </source>
</reference>
<dbReference type="Pfam" id="PF13639">
    <property type="entry name" value="zf-RING_2"/>
    <property type="match status" value="1"/>
</dbReference>
<feature type="domain" description="RING-type" evidence="6">
    <location>
        <begin position="9"/>
        <end position="51"/>
    </location>
</feature>
<dbReference type="PROSITE" id="PS50089">
    <property type="entry name" value="ZF_RING_2"/>
    <property type="match status" value="1"/>
</dbReference>
<dbReference type="CDD" id="cd16448">
    <property type="entry name" value="RING-H2"/>
    <property type="match status" value="1"/>
</dbReference>
<accession>A0A8T0A161</accession>
<keyword evidence="8" id="KW-1185">Reference proteome</keyword>
<proteinExistence type="predicted"/>
<keyword evidence="2 4" id="KW-0863">Zinc-finger</keyword>
<dbReference type="PROSITE" id="PS50053">
    <property type="entry name" value="UBIQUITIN_2"/>
    <property type="match status" value="1"/>
</dbReference>
<keyword evidence="3" id="KW-0862">Zinc</keyword>
<dbReference type="SUPFAM" id="SSF54236">
    <property type="entry name" value="Ubiquitin-like"/>
    <property type="match status" value="1"/>
</dbReference>
<dbReference type="InterPro" id="IPR013083">
    <property type="entry name" value="Znf_RING/FYVE/PHD"/>
</dbReference>
<dbReference type="PANTHER" id="PTHR45969:SF69">
    <property type="entry name" value="FINGER DOMAIN PROTEIN, PUTATIVE (AFU_ORTHOLOGUE AFUA_3G12190)-RELATED"/>
    <property type="match status" value="1"/>
</dbReference>
<dbReference type="Gene3D" id="3.10.20.90">
    <property type="entry name" value="Phosphatidylinositol 3-kinase Catalytic Subunit, Chain A, domain 1"/>
    <property type="match status" value="1"/>
</dbReference>
<name>A0A8T0A161_9BILA</name>
<evidence type="ECO:0000256" key="1">
    <source>
        <dbReference type="ARBA" id="ARBA00022723"/>
    </source>
</evidence>
<organism evidence="7 8">
    <name type="scientific">Meloidogyne graminicola</name>
    <dbReference type="NCBI Taxonomy" id="189291"/>
    <lineage>
        <taxon>Eukaryota</taxon>
        <taxon>Metazoa</taxon>
        <taxon>Ecdysozoa</taxon>
        <taxon>Nematoda</taxon>
        <taxon>Chromadorea</taxon>
        <taxon>Rhabditida</taxon>
        <taxon>Tylenchina</taxon>
        <taxon>Tylenchomorpha</taxon>
        <taxon>Tylenchoidea</taxon>
        <taxon>Meloidogynidae</taxon>
        <taxon>Meloidogyninae</taxon>
        <taxon>Meloidogyne</taxon>
    </lineage>
</organism>
<dbReference type="PANTHER" id="PTHR45969">
    <property type="entry name" value="RING ZINC FINGER PROTEIN-RELATED"/>
    <property type="match status" value="1"/>
</dbReference>
<comment type="caution">
    <text evidence="7">The sequence shown here is derived from an EMBL/GenBank/DDBJ whole genome shotgun (WGS) entry which is preliminary data.</text>
</comment>
<dbReference type="Proteomes" id="UP000605970">
    <property type="component" value="Unassembled WGS sequence"/>
</dbReference>
<sequence length="165" mass="19078">MVNSKFGRCTICYRNLCPDDLYILKNCSHIFHQYCINNWIKQGAKTCPQCKKHSTLTDIIKYYVEESNDDSTEESDNEFSQSSSATTTLRGSFLSQHCNTPPINVSYRPMKYIQVIISDINNVKMTLQKIKIYRGRQLEDFRTLSSYKIGNNTIIDLLLRQKGGK</sequence>
<dbReference type="OrthoDB" id="9049620at2759"/>
<dbReference type="EMBL" id="JABEBT010000003">
    <property type="protein sequence ID" value="KAF7639791.1"/>
    <property type="molecule type" value="Genomic_DNA"/>
</dbReference>
<evidence type="ECO:0000256" key="2">
    <source>
        <dbReference type="ARBA" id="ARBA00022771"/>
    </source>
</evidence>
<evidence type="ECO:0008006" key="9">
    <source>
        <dbReference type="Google" id="ProtNLM"/>
    </source>
</evidence>
<dbReference type="SMART" id="SM00184">
    <property type="entry name" value="RING"/>
    <property type="match status" value="1"/>
</dbReference>
<evidence type="ECO:0000313" key="7">
    <source>
        <dbReference type="EMBL" id="KAF7639791.1"/>
    </source>
</evidence>
<dbReference type="AlphaFoldDB" id="A0A8T0A161"/>
<dbReference type="Pfam" id="PF00240">
    <property type="entry name" value="ubiquitin"/>
    <property type="match status" value="1"/>
</dbReference>
<evidence type="ECO:0000259" key="6">
    <source>
        <dbReference type="PROSITE" id="PS50089"/>
    </source>
</evidence>
<feature type="domain" description="Ubiquitin-like" evidence="5">
    <location>
        <begin position="132"/>
        <end position="164"/>
    </location>
</feature>
<evidence type="ECO:0000313" key="8">
    <source>
        <dbReference type="Proteomes" id="UP000605970"/>
    </source>
</evidence>
<dbReference type="InterPro" id="IPR001841">
    <property type="entry name" value="Znf_RING"/>
</dbReference>
<dbReference type="SUPFAM" id="SSF57850">
    <property type="entry name" value="RING/U-box"/>
    <property type="match status" value="1"/>
</dbReference>
<dbReference type="Gene3D" id="3.30.40.10">
    <property type="entry name" value="Zinc/RING finger domain, C3HC4 (zinc finger)"/>
    <property type="match status" value="1"/>
</dbReference>
<dbReference type="GO" id="GO:0008270">
    <property type="term" value="F:zinc ion binding"/>
    <property type="evidence" value="ECO:0007669"/>
    <property type="project" value="UniProtKB-KW"/>
</dbReference>
<dbReference type="GO" id="GO:0061630">
    <property type="term" value="F:ubiquitin protein ligase activity"/>
    <property type="evidence" value="ECO:0007669"/>
    <property type="project" value="TreeGrafter"/>
</dbReference>
<keyword evidence="1" id="KW-0479">Metal-binding</keyword>
<protein>
    <recommendedName>
        <fullName evidence="9">RING-type domain-containing protein</fullName>
    </recommendedName>
</protein>
<evidence type="ECO:0000256" key="3">
    <source>
        <dbReference type="ARBA" id="ARBA00022833"/>
    </source>
</evidence>
<evidence type="ECO:0000259" key="5">
    <source>
        <dbReference type="PROSITE" id="PS50053"/>
    </source>
</evidence>
<dbReference type="GO" id="GO:0016567">
    <property type="term" value="P:protein ubiquitination"/>
    <property type="evidence" value="ECO:0007669"/>
    <property type="project" value="TreeGrafter"/>
</dbReference>
<dbReference type="InterPro" id="IPR029071">
    <property type="entry name" value="Ubiquitin-like_domsf"/>
</dbReference>
<evidence type="ECO:0000256" key="4">
    <source>
        <dbReference type="PROSITE-ProRule" id="PRU00175"/>
    </source>
</evidence>
<gene>
    <name evidence="7" type="ORF">Mgra_00000711</name>
</gene>